<evidence type="ECO:0000313" key="5">
    <source>
        <dbReference type="Proteomes" id="UP000256601"/>
    </source>
</evidence>
<dbReference type="EMBL" id="AJ575660">
    <property type="protein sequence ID" value="CAE02708.1"/>
    <property type="molecule type" value="Genomic_DNA"/>
</dbReference>
<proteinExistence type="predicted"/>
<gene>
    <name evidence="3" type="ORF">B0I71DRAFT_136093</name>
    <name evidence="1" type="ORF">YALI1_A08821g</name>
</gene>
<reference evidence="3 5" key="3">
    <citation type="submission" date="2018-07" db="EMBL/GenBank/DDBJ databases">
        <title>Draft Genome Assemblies for Five Robust Yarrowia lipolytica Strains Exhibiting High Lipid Production and Pentose Sugar Utilization and Sugar Alcohol Secretion from Undetoxified Lignocellulosic Biomass Hydrolysates.</title>
        <authorList>
            <consortium name="DOE Joint Genome Institute"/>
            <person name="Walker C."/>
            <person name="Ryu S."/>
            <person name="Na H."/>
            <person name="Zane M."/>
            <person name="LaButti K."/>
            <person name="Lipzen A."/>
            <person name="Haridas S."/>
            <person name="Barry K."/>
            <person name="Grigoriev I.V."/>
            <person name="Quarterman J."/>
            <person name="Slininger P."/>
            <person name="Dien B."/>
            <person name="Trinh C.T."/>
        </authorList>
    </citation>
    <scope>NUCLEOTIDE SEQUENCE [LARGE SCALE GENOMIC DNA]</scope>
    <source>
        <strain evidence="3 5">YB392</strain>
    </source>
</reference>
<dbReference type="AlphaFoldDB" id="Q6H9P0"/>
<reference evidence="1 4" key="2">
    <citation type="journal article" date="2016" name="PLoS ONE">
        <title>Sequence Assembly of Yarrowia lipolytica Strain W29/CLIB89 Shows Transposable Element Diversity.</title>
        <authorList>
            <person name="Magnan C."/>
            <person name="Yu J."/>
            <person name="Chang I."/>
            <person name="Jahn E."/>
            <person name="Kanomata Y."/>
            <person name="Wu J."/>
            <person name="Zeller M."/>
            <person name="Oakes M."/>
            <person name="Baldi P."/>
            <person name="Sandmeyer S."/>
        </authorList>
    </citation>
    <scope>NUCLEOTIDE SEQUENCE [LARGE SCALE GENOMIC DNA]</scope>
    <source>
        <strain evidence="1">CLIB89</strain>
        <strain evidence="4">CLIB89(W29)</strain>
    </source>
</reference>
<evidence type="ECO:0000313" key="1">
    <source>
        <dbReference type="EMBL" id="AOW00426.1"/>
    </source>
</evidence>
<sequence length="198" mass="21844">MACYTATVQVPVPIVRVEQSNTSCLKVATFLDPPLVGKFMGTPAVPGPSPSPSYNHSHTTHTVYHSHTKDTWLVSCGDPWACMHATKTRQSHNKPEQARTSHNKTASLMLARGVRDLGARSHIRDVGGVEAWLASRRGPTISAICQNQLPRSASSVWGNFSSPPSRLSLDLARQKKQTSFRYSRPRSRTLDTLRCCYS</sequence>
<name>Q6H9P0_YARLL</name>
<evidence type="ECO:0000313" key="4">
    <source>
        <dbReference type="Proteomes" id="UP000182444"/>
    </source>
</evidence>
<reference evidence="2" key="1">
    <citation type="submission" date="2003-07" db="EMBL/GenBank/DDBJ databases">
        <title>Seqence analysis of the 78189 bp contained in the BAC C6-G9 of Yarrowia lipolytica.</title>
        <authorList>
            <person name="Dominguez A."/>
            <person name="Sanchez M."/>
            <person name="Sorais F."/>
            <person name="Ferminan E."/>
            <person name="Gaillardin C."/>
        </authorList>
    </citation>
    <scope>NUCLEOTIDE SEQUENCE</scope>
</reference>
<dbReference type="EMBL" id="KZ859091">
    <property type="protein sequence ID" value="RDW23351.1"/>
    <property type="molecule type" value="Genomic_DNA"/>
</dbReference>
<organism evidence="2">
    <name type="scientific">Yarrowia lipolytica</name>
    <name type="common">Candida lipolytica</name>
    <dbReference type="NCBI Taxonomy" id="4952"/>
    <lineage>
        <taxon>Eukaryota</taxon>
        <taxon>Fungi</taxon>
        <taxon>Dikarya</taxon>
        <taxon>Ascomycota</taxon>
        <taxon>Saccharomycotina</taxon>
        <taxon>Dipodascomycetes</taxon>
        <taxon>Dipodascales</taxon>
        <taxon>Dipodascales incertae sedis</taxon>
        <taxon>Yarrowia</taxon>
    </lineage>
</organism>
<dbReference type="EMBL" id="CP017553">
    <property type="protein sequence ID" value="AOW00426.1"/>
    <property type="molecule type" value="Genomic_DNA"/>
</dbReference>
<evidence type="ECO:0000313" key="3">
    <source>
        <dbReference type="EMBL" id="RDW23351.1"/>
    </source>
</evidence>
<dbReference type="Proteomes" id="UP000256601">
    <property type="component" value="Unassembled WGS sequence"/>
</dbReference>
<dbReference type="Proteomes" id="UP000182444">
    <property type="component" value="Chromosome 1A"/>
</dbReference>
<accession>Q6H9P0</accession>
<protein>
    <submittedName>
        <fullName evidence="2">Uncharacterized protein</fullName>
    </submittedName>
</protein>
<dbReference type="VEuPathDB" id="FungiDB:YALI1_A08821g"/>
<evidence type="ECO:0000313" key="2">
    <source>
        <dbReference type="EMBL" id="CAE02708.1"/>
    </source>
</evidence>